<proteinExistence type="predicted"/>
<dbReference type="OrthoDB" id="513678at2"/>
<organism evidence="2 3">
    <name type="scientific">Scytonema hofmannii PCC 7110</name>
    <dbReference type="NCBI Taxonomy" id="128403"/>
    <lineage>
        <taxon>Bacteria</taxon>
        <taxon>Bacillati</taxon>
        <taxon>Cyanobacteriota</taxon>
        <taxon>Cyanophyceae</taxon>
        <taxon>Nostocales</taxon>
        <taxon>Scytonemataceae</taxon>
        <taxon>Scytonema</taxon>
    </lineage>
</organism>
<feature type="domain" description="Mo-dependent nitrogenase C-terminal" evidence="1">
    <location>
        <begin position="14"/>
        <end position="95"/>
    </location>
</feature>
<dbReference type="Pfam" id="PF06967">
    <property type="entry name" value="Mo-nitro_C"/>
    <property type="match status" value="1"/>
</dbReference>
<gene>
    <name evidence="2" type="ORF">WA1_22725</name>
</gene>
<reference evidence="2 3" key="1">
    <citation type="journal article" date="2013" name="Genome Biol. Evol.">
        <title>Genomes of Stigonematalean cyanobacteria (subsection V) and the evolution of oxygenic photosynthesis from prokaryotes to plastids.</title>
        <authorList>
            <person name="Dagan T."/>
            <person name="Roettger M."/>
            <person name="Stucken K."/>
            <person name="Landan G."/>
            <person name="Koch R."/>
            <person name="Major P."/>
            <person name="Gould S.B."/>
            <person name="Goremykin V.V."/>
            <person name="Rippka R."/>
            <person name="Tandeau de Marsac N."/>
            <person name="Gugger M."/>
            <person name="Lockhart P.J."/>
            <person name="Allen J.F."/>
            <person name="Brune I."/>
            <person name="Maus I."/>
            <person name="Puhler A."/>
            <person name="Martin W.F."/>
        </authorList>
    </citation>
    <scope>NUCLEOTIDE SEQUENCE [LARGE SCALE GENOMIC DNA]</scope>
    <source>
        <strain evidence="2 3">PCC 7110</strain>
    </source>
</reference>
<dbReference type="AlphaFoldDB" id="A0A139X9G7"/>
<dbReference type="InterPro" id="IPR009717">
    <property type="entry name" value="Mo-dep_Nase_C"/>
</dbReference>
<dbReference type="RefSeq" id="WP_017744397.1">
    <property type="nucleotide sequence ID" value="NZ_KQ976354.1"/>
</dbReference>
<protein>
    <submittedName>
        <fullName evidence="2">Nitrogenase</fullName>
    </submittedName>
</protein>
<name>A0A139X9G7_9CYAN</name>
<sequence>MLLQNSRHFVFNPIQAIRQWLDSIEINDYKVAQQLCKTIPAQCPFERKFKLFNRTILYIPPLCKLNPFYEQLVMLRLKSLVYLADVCGEDVTVYC</sequence>
<dbReference type="Proteomes" id="UP000076925">
    <property type="component" value="Unassembled WGS sequence"/>
</dbReference>
<evidence type="ECO:0000313" key="2">
    <source>
        <dbReference type="EMBL" id="KYC41282.1"/>
    </source>
</evidence>
<evidence type="ECO:0000313" key="3">
    <source>
        <dbReference type="Proteomes" id="UP000076925"/>
    </source>
</evidence>
<dbReference type="EMBL" id="ANNX02000022">
    <property type="protein sequence ID" value="KYC41282.1"/>
    <property type="molecule type" value="Genomic_DNA"/>
</dbReference>
<keyword evidence="3" id="KW-1185">Reference proteome</keyword>
<evidence type="ECO:0000259" key="1">
    <source>
        <dbReference type="Pfam" id="PF06967"/>
    </source>
</evidence>
<accession>A0A139X9G7</accession>
<comment type="caution">
    <text evidence="2">The sequence shown here is derived from an EMBL/GenBank/DDBJ whole genome shotgun (WGS) entry which is preliminary data.</text>
</comment>
<dbReference type="STRING" id="128403.WA1_22725"/>